<reference evidence="2 3" key="1">
    <citation type="submission" date="2019-08" db="EMBL/GenBank/DDBJ databases">
        <title>Draft genome sequences of two oriental melons (Cucumis melo L. var makuwa).</title>
        <authorList>
            <person name="Kwon S.-Y."/>
        </authorList>
    </citation>
    <scope>NUCLEOTIDE SEQUENCE [LARGE SCALE GENOMIC DNA]</scope>
    <source>
        <strain evidence="3">cv. SW 3</strain>
        <tissue evidence="2">Leaf</tissue>
    </source>
</reference>
<dbReference type="GO" id="GO:0003676">
    <property type="term" value="F:nucleic acid binding"/>
    <property type="evidence" value="ECO:0007669"/>
    <property type="project" value="InterPro"/>
</dbReference>
<feature type="region of interest" description="Disordered" evidence="1">
    <location>
        <begin position="123"/>
        <end position="156"/>
    </location>
</feature>
<sequence length="685" mass="77656">MLRACVLQFKGNWDTHSSLMEFAYNNSYQSSMGMAPFEALYGRPCRTPVCWNEVGERKLVGHELVQVTSDNIKLIRENLKIAKDRQKSYADKQRRDLEFQIGEQVFLKLSPWRGVLRFGRKDPRQEGASFEEKNDLTRESSLETSCNRGGKMGIRTSNEEELPDTLHSTGFSSKPGGFLVFSDALSILEVHKSNQKLYLIWPRENRPSLQTGELDKTLSIDYMTEILSLRPYGTVCTQVIFPLSTLSVLRDNDAVVEIELPVPDTLPSSTESFESNSSTWLELYFEFVHVEMFCYFTNQVMSGLHLMYVGKDQQGSLEETMSVGFTSSFGLRQQVGKRGTLAVGDRRMKLLRTDLSLNSEFEVRPSVRERASNLVYVHSVLEGKRSHETPLRGRGHDQLNQSSDLAKGLELLLPPLRAGNAARYSFFKFGMLLRLIDSKDHNKEFPYSQIVLDQTLPAYARTSLSLSVALFGGSFLSRDVSTEEEVVEHRTLTSLIQSSREFSLFSRSSPLSQAAFAPLLRFDEWGGNPFSHSNTPPGSCRHGDRSVLLHLSADPLMKPTTRFHSPFHWTTRVNQGKQRIFSHDTWEDRKEDLLGDPENRLLGNRNRAKAQTPSQYQPIGAGEVTSRYSSLDRFHRAPHNHYTRFLEGMNQSRSGSESPGNLHSMIPLSPSLVRGSDTGKDRWKS</sequence>
<name>A0A5A7VI26_CUCMM</name>
<protein>
    <submittedName>
        <fullName evidence="2">DNA/RNA polymerases superfamily protein</fullName>
    </submittedName>
</protein>
<evidence type="ECO:0000313" key="3">
    <source>
        <dbReference type="Proteomes" id="UP000321393"/>
    </source>
</evidence>
<dbReference type="InterPro" id="IPR036397">
    <property type="entry name" value="RNaseH_sf"/>
</dbReference>
<evidence type="ECO:0000256" key="1">
    <source>
        <dbReference type="SAM" id="MobiDB-lite"/>
    </source>
</evidence>
<feature type="region of interest" description="Disordered" evidence="1">
    <location>
        <begin position="650"/>
        <end position="685"/>
    </location>
</feature>
<accession>A0A5A7VI26</accession>
<gene>
    <name evidence="2" type="ORF">E6C27_scaffold271G002210</name>
</gene>
<dbReference type="Gene3D" id="3.30.420.10">
    <property type="entry name" value="Ribonuclease H-like superfamily/Ribonuclease H"/>
    <property type="match status" value="1"/>
</dbReference>
<dbReference type="AlphaFoldDB" id="A0A5A7VI26"/>
<feature type="compositionally biased region" description="Polar residues" evidence="1">
    <location>
        <begin position="650"/>
        <end position="661"/>
    </location>
</feature>
<organism evidence="2 3">
    <name type="scientific">Cucumis melo var. makuwa</name>
    <name type="common">Oriental melon</name>
    <dbReference type="NCBI Taxonomy" id="1194695"/>
    <lineage>
        <taxon>Eukaryota</taxon>
        <taxon>Viridiplantae</taxon>
        <taxon>Streptophyta</taxon>
        <taxon>Embryophyta</taxon>
        <taxon>Tracheophyta</taxon>
        <taxon>Spermatophyta</taxon>
        <taxon>Magnoliopsida</taxon>
        <taxon>eudicotyledons</taxon>
        <taxon>Gunneridae</taxon>
        <taxon>Pentapetalae</taxon>
        <taxon>rosids</taxon>
        <taxon>fabids</taxon>
        <taxon>Cucurbitales</taxon>
        <taxon>Cucurbitaceae</taxon>
        <taxon>Benincaseae</taxon>
        <taxon>Cucumis</taxon>
    </lineage>
</organism>
<proteinExistence type="predicted"/>
<feature type="compositionally biased region" description="Basic and acidic residues" evidence="1">
    <location>
        <begin position="123"/>
        <end position="141"/>
    </location>
</feature>
<dbReference type="Proteomes" id="UP000321393">
    <property type="component" value="Unassembled WGS sequence"/>
</dbReference>
<dbReference type="EMBL" id="SSTE01000806">
    <property type="protein sequence ID" value="KAA0066850.1"/>
    <property type="molecule type" value="Genomic_DNA"/>
</dbReference>
<evidence type="ECO:0000313" key="2">
    <source>
        <dbReference type="EMBL" id="KAA0066850.1"/>
    </source>
</evidence>
<dbReference type="PANTHER" id="PTHR45835">
    <property type="entry name" value="YALI0A06105P"/>
    <property type="match status" value="1"/>
</dbReference>
<dbReference type="PANTHER" id="PTHR45835:SF99">
    <property type="entry name" value="CHROMO DOMAIN-CONTAINING PROTEIN-RELATED"/>
    <property type="match status" value="1"/>
</dbReference>
<comment type="caution">
    <text evidence="2">The sequence shown here is derived from an EMBL/GenBank/DDBJ whole genome shotgun (WGS) entry which is preliminary data.</text>
</comment>